<dbReference type="InterPro" id="IPR014722">
    <property type="entry name" value="Rib_uL2_dom2"/>
</dbReference>
<protein>
    <recommendedName>
        <fullName evidence="2">Elongation factor P C-terminal domain-containing protein</fullName>
    </recommendedName>
</protein>
<dbReference type="PANTHER" id="PTHR30053">
    <property type="entry name" value="ELONGATION FACTOR P"/>
    <property type="match status" value="1"/>
</dbReference>
<evidence type="ECO:0000256" key="1">
    <source>
        <dbReference type="ARBA" id="ARBA00009479"/>
    </source>
</evidence>
<organism evidence="3 4">
    <name type="scientific">Candidatus Vogelbacteria bacterium RIFOXYD1_FULL_44_32</name>
    <dbReference type="NCBI Taxonomy" id="1802438"/>
    <lineage>
        <taxon>Bacteria</taxon>
        <taxon>Candidatus Vogeliibacteriota</taxon>
    </lineage>
</organism>
<dbReference type="Pfam" id="PF09285">
    <property type="entry name" value="Elong-fact-P_C"/>
    <property type="match status" value="1"/>
</dbReference>
<dbReference type="GO" id="GO:0005829">
    <property type="term" value="C:cytosol"/>
    <property type="evidence" value="ECO:0007669"/>
    <property type="project" value="UniProtKB-ARBA"/>
</dbReference>
<dbReference type="FunFam" id="2.40.50.140:FF:000004">
    <property type="entry name" value="Elongation factor P"/>
    <property type="match status" value="1"/>
</dbReference>
<sequence>MLDYNEIRPHKFIVWQNEPFEVIDSHVFRKQQRKPVNQTKLKNLMTGKVVEQSFHQSEKVAEAEINKREVKYLYGNKGEFWFCEASNPAQRFQLPAPLVAEKIIYVRPNDLVEILSFNDQPIGLAVPIKVKLKVTEAAPAVRGNTAQGATKQIVLETGTTINSPLFVNEGDMVEINTETGEYVGRG</sequence>
<feature type="domain" description="Elongation factor P C-terminal" evidence="2">
    <location>
        <begin position="130"/>
        <end position="185"/>
    </location>
</feature>
<dbReference type="Pfam" id="PF08207">
    <property type="entry name" value="EFP_N"/>
    <property type="match status" value="1"/>
</dbReference>
<proteinExistence type="inferred from homology"/>
<reference evidence="3 4" key="1">
    <citation type="journal article" date="2016" name="Nat. Commun.">
        <title>Thousands of microbial genomes shed light on interconnected biogeochemical processes in an aquifer system.</title>
        <authorList>
            <person name="Anantharaman K."/>
            <person name="Brown C.T."/>
            <person name="Hug L.A."/>
            <person name="Sharon I."/>
            <person name="Castelle C.J."/>
            <person name="Probst A.J."/>
            <person name="Thomas B.C."/>
            <person name="Singh A."/>
            <person name="Wilkins M.J."/>
            <person name="Karaoz U."/>
            <person name="Brodie E.L."/>
            <person name="Williams K.H."/>
            <person name="Hubbard S.S."/>
            <person name="Banfield J.F."/>
        </authorList>
    </citation>
    <scope>NUCLEOTIDE SEQUENCE [LARGE SCALE GENOMIC DNA]</scope>
</reference>
<dbReference type="GO" id="GO:0043043">
    <property type="term" value="P:peptide biosynthetic process"/>
    <property type="evidence" value="ECO:0007669"/>
    <property type="project" value="InterPro"/>
</dbReference>
<comment type="caution">
    <text evidence="3">The sequence shown here is derived from an EMBL/GenBank/DDBJ whole genome shotgun (WGS) entry which is preliminary data.</text>
</comment>
<gene>
    <name evidence="3" type="ORF">A2571_01195</name>
</gene>
<dbReference type="EMBL" id="MHTJ01000002">
    <property type="protein sequence ID" value="OHA58975.1"/>
    <property type="molecule type" value="Genomic_DNA"/>
</dbReference>
<evidence type="ECO:0000313" key="4">
    <source>
        <dbReference type="Proteomes" id="UP000177043"/>
    </source>
</evidence>
<dbReference type="PIRSF" id="PIRSF005901">
    <property type="entry name" value="EF-P"/>
    <property type="match status" value="1"/>
</dbReference>
<dbReference type="Gene3D" id="2.40.50.140">
    <property type="entry name" value="Nucleic acid-binding proteins"/>
    <property type="match status" value="2"/>
</dbReference>
<dbReference type="CDD" id="cd05794">
    <property type="entry name" value="S1_EF-P_repeat_2"/>
    <property type="match status" value="1"/>
</dbReference>
<dbReference type="SUPFAM" id="SSF50249">
    <property type="entry name" value="Nucleic acid-binding proteins"/>
    <property type="match status" value="1"/>
</dbReference>
<dbReference type="InterPro" id="IPR015365">
    <property type="entry name" value="Elong-fact-P_C"/>
</dbReference>
<dbReference type="GO" id="GO:0003746">
    <property type="term" value="F:translation elongation factor activity"/>
    <property type="evidence" value="ECO:0007669"/>
    <property type="project" value="TreeGrafter"/>
</dbReference>
<dbReference type="Gene3D" id="2.30.30.30">
    <property type="match status" value="1"/>
</dbReference>
<accession>A0A1G2QEE6</accession>
<evidence type="ECO:0000313" key="3">
    <source>
        <dbReference type="EMBL" id="OHA58975.1"/>
    </source>
</evidence>
<dbReference type="InterPro" id="IPR012340">
    <property type="entry name" value="NA-bd_OB-fold"/>
</dbReference>
<name>A0A1G2QEE6_9BACT</name>
<comment type="similarity">
    <text evidence="1">Belongs to the elongation factor P family.</text>
</comment>
<dbReference type="InterPro" id="IPR008991">
    <property type="entry name" value="Translation_prot_SH3-like_sf"/>
</dbReference>
<dbReference type="InterPro" id="IPR020599">
    <property type="entry name" value="Transl_elong_fac_P/YeiP"/>
</dbReference>
<dbReference type="InterPro" id="IPR013185">
    <property type="entry name" value="Transl_elong_KOW-like"/>
</dbReference>
<dbReference type="Proteomes" id="UP000177043">
    <property type="component" value="Unassembled WGS sequence"/>
</dbReference>
<dbReference type="PANTHER" id="PTHR30053:SF12">
    <property type="entry name" value="ELONGATION FACTOR P (EF-P) FAMILY PROTEIN"/>
    <property type="match status" value="1"/>
</dbReference>
<dbReference type="AlphaFoldDB" id="A0A1G2QEE6"/>
<evidence type="ECO:0000259" key="2">
    <source>
        <dbReference type="SMART" id="SM00841"/>
    </source>
</evidence>
<dbReference type="STRING" id="1802438.A2571_01195"/>
<dbReference type="SUPFAM" id="SSF50104">
    <property type="entry name" value="Translation proteins SH3-like domain"/>
    <property type="match status" value="1"/>
</dbReference>
<dbReference type="SMART" id="SM00841">
    <property type="entry name" value="Elong-fact-P_C"/>
    <property type="match status" value="1"/>
</dbReference>